<comment type="caution">
    <text evidence="2">The sequence shown here is derived from an EMBL/GenBank/DDBJ whole genome shotgun (WGS) entry which is preliminary data.</text>
</comment>
<feature type="non-terminal residue" evidence="2">
    <location>
        <position position="122"/>
    </location>
</feature>
<feature type="non-terminal residue" evidence="2">
    <location>
        <position position="1"/>
    </location>
</feature>
<feature type="region of interest" description="Disordered" evidence="1">
    <location>
        <begin position="100"/>
        <end position="122"/>
    </location>
</feature>
<dbReference type="InterPro" id="IPR012337">
    <property type="entry name" value="RNaseH-like_sf"/>
</dbReference>
<evidence type="ECO:0000313" key="3">
    <source>
        <dbReference type="Proteomes" id="UP000294215"/>
    </source>
</evidence>
<evidence type="ECO:0000313" key="2">
    <source>
        <dbReference type="EMBL" id="TBC00658.1"/>
    </source>
</evidence>
<sequence length="122" mass="13805">LQRLTYAPGDIVLADRYYARPRDLRPVIDAGADFIVRTGWNSLRLLQTNGEPFDLFAALAAQQEQEGEVQVRVHEGMTGKPPTPLVLRLIVRRKDPQQAQAEQERLLKAARKHGKKPDPRSL</sequence>
<dbReference type="Proteomes" id="UP000294215">
    <property type="component" value="Unassembled WGS sequence"/>
</dbReference>
<gene>
    <name evidence="2" type="ORF">ELH40_39555</name>
</gene>
<proteinExistence type="predicted"/>
<organism evidence="2 3">
    <name type="scientific">Rhizobium ruizarguesonis</name>
    <dbReference type="NCBI Taxonomy" id="2081791"/>
    <lineage>
        <taxon>Bacteria</taxon>
        <taxon>Pseudomonadati</taxon>
        <taxon>Pseudomonadota</taxon>
        <taxon>Alphaproteobacteria</taxon>
        <taxon>Hyphomicrobiales</taxon>
        <taxon>Rhizobiaceae</taxon>
        <taxon>Rhizobium/Agrobacterium group</taxon>
        <taxon>Rhizobium</taxon>
    </lineage>
</organism>
<dbReference type="AlphaFoldDB" id="A0AB38HQ01"/>
<reference evidence="2 3" key="1">
    <citation type="submission" date="2019-02" db="EMBL/GenBank/DDBJ databases">
        <title>The genomic architecture of introgression among sibling species of bacteria.</title>
        <authorList>
            <person name="Cavassim M.I.A."/>
            <person name="Moeskjaer S."/>
            <person name="Moslemi C."/>
            <person name="Fields B."/>
            <person name="Bachmann A."/>
            <person name="Vilhjalmsson B."/>
            <person name="Schierup M.H."/>
            <person name="Young J.P.W."/>
            <person name="Andersen S.U."/>
        </authorList>
    </citation>
    <scope>NUCLEOTIDE SEQUENCE [LARGE SCALE GENOMIC DNA]</scope>
    <source>
        <strain evidence="2 3">SM92</strain>
    </source>
</reference>
<name>A0AB38HQ01_9HYPH</name>
<dbReference type="SUPFAM" id="SSF53098">
    <property type="entry name" value="Ribonuclease H-like"/>
    <property type="match status" value="1"/>
</dbReference>
<protein>
    <submittedName>
        <fullName evidence="2">IS4/IS5 family transposase</fullName>
    </submittedName>
</protein>
<accession>A0AB38HQ01</accession>
<dbReference type="EMBL" id="SIMR01000042">
    <property type="protein sequence ID" value="TBC00658.1"/>
    <property type="molecule type" value="Genomic_DNA"/>
</dbReference>
<evidence type="ECO:0000256" key="1">
    <source>
        <dbReference type="SAM" id="MobiDB-lite"/>
    </source>
</evidence>